<comment type="function">
    <text evidence="2 11">Catalyzes the insertion of molybdate into adenylated molybdopterin with the concomitant release of AMP.</text>
</comment>
<dbReference type="Gene3D" id="2.170.190.11">
    <property type="entry name" value="Molybdopterin biosynthesis moea protein, domain 3"/>
    <property type="match status" value="1"/>
</dbReference>
<gene>
    <name evidence="13" type="primary">moeA1</name>
    <name evidence="13" type="ORF">GCM10009007_16770</name>
</gene>
<dbReference type="RefSeq" id="WP_189493504.1">
    <property type="nucleotide sequence ID" value="NZ_BMZG01000008.1"/>
</dbReference>
<evidence type="ECO:0000256" key="10">
    <source>
        <dbReference type="ARBA" id="ARBA00047317"/>
    </source>
</evidence>
<evidence type="ECO:0000256" key="4">
    <source>
        <dbReference type="ARBA" id="ARBA00010763"/>
    </source>
</evidence>
<dbReference type="AlphaFoldDB" id="A0A8J3CN76"/>
<dbReference type="CDD" id="cd00887">
    <property type="entry name" value="MoeA"/>
    <property type="match status" value="1"/>
</dbReference>
<comment type="catalytic activity">
    <reaction evidence="10">
        <text>adenylyl-molybdopterin + molybdate = Mo-molybdopterin + AMP + H(+)</text>
        <dbReference type="Rhea" id="RHEA:35047"/>
        <dbReference type="ChEBI" id="CHEBI:15378"/>
        <dbReference type="ChEBI" id="CHEBI:36264"/>
        <dbReference type="ChEBI" id="CHEBI:62727"/>
        <dbReference type="ChEBI" id="CHEBI:71302"/>
        <dbReference type="ChEBI" id="CHEBI:456215"/>
        <dbReference type="EC" id="2.10.1.1"/>
    </reaction>
</comment>
<dbReference type="PANTHER" id="PTHR10192:SF5">
    <property type="entry name" value="GEPHYRIN"/>
    <property type="match status" value="1"/>
</dbReference>
<comment type="similarity">
    <text evidence="4 11">Belongs to the MoeA family.</text>
</comment>
<dbReference type="PROSITE" id="PS01079">
    <property type="entry name" value="MOCF_BIOSYNTHESIS_2"/>
    <property type="match status" value="1"/>
</dbReference>
<evidence type="ECO:0000256" key="7">
    <source>
        <dbReference type="ARBA" id="ARBA00022723"/>
    </source>
</evidence>
<dbReference type="InterPro" id="IPR008284">
    <property type="entry name" value="MoCF_biosynth_CS"/>
</dbReference>
<evidence type="ECO:0000313" key="13">
    <source>
        <dbReference type="EMBL" id="GHA76356.1"/>
    </source>
</evidence>
<dbReference type="EC" id="2.10.1.1" evidence="11"/>
<feature type="domain" description="MoaB/Mog" evidence="12">
    <location>
        <begin position="175"/>
        <end position="312"/>
    </location>
</feature>
<dbReference type="Proteomes" id="UP000614287">
    <property type="component" value="Unassembled WGS sequence"/>
</dbReference>
<evidence type="ECO:0000313" key="14">
    <source>
        <dbReference type="Proteomes" id="UP000614287"/>
    </source>
</evidence>
<dbReference type="Pfam" id="PF03453">
    <property type="entry name" value="MoeA_N"/>
    <property type="match status" value="1"/>
</dbReference>
<reference evidence="13" key="1">
    <citation type="journal article" date="2014" name="Int. J. Syst. Evol. Microbiol.">
        <title>Complete genome sequence of Corynebacterium casei LMG S-19264T (=DSM 44701T), isolated from a smear-ripened cheese.</title>
        <authorList>
            <consortium name="US DOE Joint Genome Institute (JGI-PGF)"/>
            <person name="Walter F."/>
            <person name="Albersmeier A."/>
            <person name="Kalinowski J."/>
            <person name="Ruckert C."/>
        </authorList>
    </citation>
    <scope>NUCLEOTIDE SEQUENCE</scope>
    <source>
        <strain evidence="13">KCTC 32501</strain>
    </source>
</reference>
<comment type="cofactor">
    <cofactor evidence="1 11">
        <name>Mg(2+)</name>
        <dbReference type="ChEBI" id="CHEBI:18420"/>
    </cofactor>
</comment>
<dbReference type="GO" id="GO:0046872">
    <property type="term" value="F:metal ion binding"/>
    <property type="evidence" value="ECO:0007669"/>
    <property type="project" value="UniProtKB-UniRule"/>
</dbReference>
<dbReference type="PANTHER" id="PTHR10192">
    <property type="entry name" value="MOLYBDOPTERIN BIOSYNTHESIS PROTEIN"/>
    <property type="match status" value="1"/>
</dbReference>
<proteinExistence type="inferred from homology"/>
<dbReference type="InterPro" id="IPR038987">
    <property type="entry name" value="MoeA-like"/>
</dbReference>
<dbReference type="SUPFAM" id="SSF63867">
    <property type="entry name" value="MoeA C-terminal domain-like"/>
    <property type="match status" value="1"/>
</dbReference>
<dbReference type="Gene3D" id="3.40.980.10">
    <property type="entry name" value="MoaB/Mog-like domain"/>
    <property type="match status" value="1"/>
</dbReference>
<dbReference type="Gene3D" id="3.90.105.10">
    <property type="entry name" value="Molybdopterin biosynthesis moea protein, domain 2"/>
    <property type="match status" value="1"/>
</dbReference>
<dbReference type="InterPro" id="IPR001453">
    <property type="entry name" value="MoaB/Mog_dom"/>
</dbReference>
<evidence type="ECO:0000256" key="2">
    <source>
        <dbReference type="ARBA" id="ARBA00002901"/>
    </source>
</evidence>
<dbReference type="GO" id="GO:0006777">
    <property type="term" value="P:Mo-molybdopterin cofactor biosynthetic process"/>
    <property type="evidence" value="ECO:0007669"/>
    <property type="project" value="UniProtKB-UniRule"/>
</dbReference>
<protein>
    <recommendedName>
        <fullName evidence="11">Molybdopterin molybdenumtransferase</fullName>
        <ecNumber evidence="11">2.10.1.1</ecNumber>
    </recommendedName>
</protein>
<dbReference type="InterPro" id="IPR036688">
    <property type="entry name" value="MoeA_C_domain_IV_sf"/>
</dbReference>
<evidence type="ECO:0000256" key="1">
    <source>
        <dbReference type="ARBA" id="ARBA00001946"/>
    </source>
</evidence>
<dbReference type="FunFam" id="3.40.980.10:FF:000004">
    <property type="entry name" value="Molybdopterin molybdenumtransferase"/>
    <property type="match status" value="1"/>
</dbReference>
<dbReference type="InterPro" id="IPR036425">
    <property type="entry name" value="MoaB/Mog-like_dom_sf"/>
</dbReference>
<evidence type="ECO:0000256" key="6">
    <source>
        <dbReference type="ARBA" id="ARBA00022679"/>
    </source>
</evidence>
<dbReference type="UniPathway" id="UPA00344"/>
<name>A0A8J3CN76_9BURK</name>
<dbReference type="InterPro" id="IPR036135">
    <property type="entry name" value="MoeA_linker/N_sf"/>
</dbReference>
<sequence>MKSIETIISELIESAHVLENVASVALSEASGRVLAADVLAQMNVPPFDNSAMDGYAISAPEGFDETTAFRVVQRISAGETGVPLSRGEAARIFTGAAIPHGTTQVVMQELCVVSDNVLHVRAVCASGEFIRRRAEDVAAGATLLKAGLRLTAAHVALLASMGVEQVLVRPLLKVALLTTGSELVDVGQPLAEGQIYNSNRYALAALFGQWGCEVVLDEQVVDDLSLTIDLLRRAAVVADLIVTCGGVSVGEEDYVKQAVTSLGELHSWQVAMKPGKPLAFGQVLATPLIGLPGNPVSSFLTACLCARPYVRARLGMARLLPRWFDVLADFDWLKPDVKRVEFLRTTYTDSGVQLAGTQGSGVMTSVANADVLVRVEAGQVVHGGDVLRAVSLTELMSL</sequence>
<keyword evidence="8 11" id="KW-0460">Magnesium</keyword>
<dbReference type="InterPro" id="IPR005110">
    <property type="entry name" value="MoeA_linker/N"/>
</dbReference>
<dbReference type="Pfam" id="PF00994">
    <property type="entry name" value="MoCF_biosynth"/>
    <property type="match status" value="1"/>
</dbReference>
<dbReference type="SUPFAM" id="SSF63882">
    <property type="entry name" value="MoeA N-terminal region -like"/>
    <property type="match status" value="1"/>
</dbReference>
<keyword evidence="7 11" id="KW-0479">Metal-binding</keyword>
<keyword evidence="14" id="KW-1185">Reference proteome</keyword>
<organism evidence="13 14">
    <name type="scientific">Formosimonas limnophila</name>
    <dbReference type="NCBI Taxonomy" id="1384487"/>
    <lineage>
        <taxon>Bacteria</taxon>
        <taxon>Pseudomonadati</taxon>
        <taxon>Pseudomonadota</taxon>
        <taxon>Betaproteobacteria</taxon>
        <taxon>Burkholderiales</taxon>
        <taxon>Burkholderiaceae</taxon>
        <taxon>Formosimonas</taxon>
    </lineage>
</organism>
<dbReference type="Gene3D" id="2.40.340.10">
    <property type="entry name" value="MoeA, C-terminal, domain IV"/>
    <property type="match status" value="1"/>
</dbReference>
<evidence type="ECO:0000256" key="3">
    <source>
        <dbReference type="ARBA" id="ARBA00005046"/>
    </source>
</evidence>
<evidence type="ECO:0000259" key="12">
    <source>
        <dbReference type="SMART" id="SM00852"/>
    </source>
</evidence>
<dbReference type="SUPFAM" id="SSF53218">
    <property type="entry name" value="Molybdenum cofactor biosynthesis proteins"/>
    <property type="match status" value="1"/>
</dbReference>
<dbReference type="GO" id="GO:0005829">
    <property type="term" value="C:cytosol"/>
    <property type="evidence" value="ECO:0007669"/>
    <property type="project" value="TreeGrafter"/>
</dbReference>
<evidence type="ECO:0000256" key="8">
    <source>
        <dbReference type="ARBA" id="ARBA00022842"/>
    </source>
</evidence>
<dbReference type="GO" id="GO:0061599">
    <property type="term" value="F:molybdopterin molybdotransferase activity"/>
    <property type="evidence" value="ECO:0007669"/>
    <property type="project" value="UniProtKB-UniRule"/>
</dbReference>
<comment type="caution">
    <text evidence="13">The sequence shown here is derived from an EMBL/GenBank/DDBJ whole genome shotgun (WGS) entry which is preliminary data.</text>
</comment>
<dbReference type="NCBIfam" id="NF045515">
    <property type="entry name" value="Glp_gephyrin"/>
    <property type="match status" value="1"/>
</dbReference>
<dbReference type="Pfam" id="PF03454">
    <property type="entry name" value="MoeA_C"/>
    <property type="match status" value="1"/>
</dbReference>
<keyword evidence="5 11" id="KW-0500">Molybdenum</keyword>
<evidence type="ECO:0000256" key="9">
    <source>
        <dbReference type="ARBA" id="ARBA00023150"/>
    </source>
</evidence>
<evidence type="ECO:0000256" key="5">
    <source>
        <dbReference type="ARBA" id="ARBA00022505"/>
    </source>
</evidence>
<accession>A0A8J3CN76</accession>
<dbReference type="NCBIfam" id="TIGR00177">
    <property type="entry name" value="molyb_syn"/>
    <property type="match status" value="1"/>
</dbReference>
<dbReference type="InterPro" id="IPR005111">
    <property type="entry name" value="MoeA_C_domain_IV"/>
</dbReference>
<keyword evidence="6 11" id="KW-0808">Transferase</keyword>
<reference evidence="13" key="2">
    <citation type="submission" date="2020-09" db="EMBL/GenBank/DDBJ databases">
        <authorList>
            <person name="Sun Q."/>
            <person name="Kim S."/>
        </authorList>
    </citation>
    <scope>NUCLEOTIDE SEQUENCE</scope>
    <source>
        <strain evidence="13">KCTC 32501</strain>
    </source>
</reference>
<evidence type="ECO:0000256" key="11">
    <source>
        <dbReference type="RuleBase" id="RU365090"/>
    </source>
</evidence>
<keyword evidence="9 11" id="KW-0501">Molybdenum cofactor biosynthesis</keyword>
<dbReference type="EMBL" id="BMZG01000008">
    <property type="protein sequence ID" value="GHA76356.1"/>
    <property type="molecule type" value="Genomic_DNA"/>
</dbReference>
<comment type="pathway">
    <text evidence="3 11">Cofactor biosynthesis; molybdopterin biosynthesis.</text>
</comment>
<dbReference type="SMART" id="SM00852">
    <property type="entry name" value="MoCF_biosynth"/>
    <property type="match status" value="1"/>
</dbReference>